<evidence type="ECO:0000256" key="1">
    <source>
        <dbReference type="SAM" id="MobiDB-lite"/>
    </source>
</evidence>
<dbReference type="KEGG" id="bcom:BAUCODRAFT_145845"/>
<dbReference type="OrthoDB" id="438641at2759"/>
<dbReference type="Gene3D" id="2.170.270.10">
    <property type="entry name" value="SET domain"/>
    <property type="match status" value="1"/>
</dbReference>
<dbReference type="PROSITE" id="PS50280">
    <property type="entry name" value="SET"/>
    <property type="match status" value="1"/>
</dbReference>
<keyword evidence="4" id="KW-1185">Reference proteome</keyword>
<dbReference type="RefSeq" id="XP_007673964.1">
    <property type="nucleotide sequence ID" value="XM_007675774.1"/>
</dbReference>
<dbReference type="GeneID" id="19108632"/>
<dbReference type="STRING" id="717646.M2NIA7"/>
<evidence type="ECO:0000259" key="2">
    <source>
        <dbReference type="PROSITE" id="PS50280"/>
    </source>
</evidence>
<dbReference type="EMBL" id="KB445552">
    <property type="protein sequence ID" value="EMC98825.1"/>
    <property type="molecule type" value="Genomic_DNA"/>
</dbReference>
<dbReference type="Pfam" id="PF00856">
    <property type="entry name" value="SET"/>
    <property type="match status" value="1"/>
</dbReference>
<gene>
    <name evidence="3" type="ORF">BAUCODRAFT_145845</name>
</gene>
<name>M2NIA7_BAUPA</name>
<feature type="domain" description="SET" evidence="2">
    <location>
        <begin position="189"/>
        <end position="415"/>
    </location>
</feature>
<proteinExistence type="predicted"/>
<dbReference type="SUPFAM" id="SSF82199">
    <property type="entry name" value="SET domain"/>
    <property type="match status" value="1"/>
</dbReference>
<evidence type="ECO:0000313" key="4">
    <source>
        <dbReference type="Proteomes" id="UP000011761"/>
    </source>
</evidence>
<dbReference type="InterPro" id="IPR001214">
    <property type="entry name" value="SET_dom"/>
</dbReference>
<dbReference type="HOGENOM" id="CLU_655737_0_0_1"/>
<dbReference type="InterPro" id="IPR046341">
    <property type="entry name" value="SET_dom_sf"/>
</dbReference>
<accession>M2NIA7</accession>
<dbReference type="Proteomes" id="UP000011761">
    <property type="component" value="Unassembled WGS sequence"/>
</dbReference>
<dbReference type="PANTHER" id="PTHR12197">
    <property type="entry name" value="HISTONE-LYSINE N-METHYLTRANSFERASE SMYD"/>
    <property type="match status" value="1"/>
</dbReference>
<dbReference type="PANTHER" id="PTHR12197:SF251">
    <property type="entry name" value="EG:BACR7C10.4 PROTEIN"/>
    <property type="match status" value="1"/>
</dbReference>
<dbReference type="eggNOG" id="ENOG502QUIU">
    <property type="taxonomic scope" value="Eukaryota"/>
</dbReference>
<dbReference type="GO" id="GO:0005634">
    <property type="term" value="C:nucleus"/>
    <property type="evidence" value="ECO:0007669"/>
    <property type="project" value="TreeGrafter"/>
</dbReference>
<feature type="region of interest" description="Disordered" evidence="1">
    <location>
        <begin position="454"/>
        <end position="490"/>
    </location>
</feature>
<protein>
    <recommendedName>
        <fullName evidence="2">SET domain-containing protein</fullName>
    </recommendedName>
</protein>
<evidence type="ECO:0000313" key="3">
    <source>
        <dbReference type="EMBL" id="EMC98825.1"/>
    </source>
</evidence>
<sequence length="504" mass="57700">MDTLWNINNWQQTRPAEPGEIDLRPRLQTLRDLLSHFTQELYHHPYDADCWLRRGEVLAMLRYPELAVGDTYKALLLTRQALAGFEDRRMRLGYRMGFWMLEESSTGEDDWRDTLEQRLADIQSQAHIVETQNLYHFPTFEEGRYLQRPYPWMQRRHCFRDDSLLSAINEEFAAQARSHGDGKACCVLQRHAFGKSSDRGRDSSEVLGVFAGCDMLADTTLVVDKTEIWGCIGAGRNNNRDNLHGGLGCPDPIHPNLPSDAVEEDLRWIRERAGSSAGEVILRCRFLMRCIADGVAHPLDHTFIARLTPTYRRERPRLFSLEHDIVIPNDCLQRCGIDIFADSRYDTWVMFTIGAREVNNSWSDPVHNCISPLFSLFNHSCEANVEWIAGEDYTTLTMATLRDIKQGEQLFVLYDSYLGEQPLRARRRRMRKWLDAECQCDRCLREEAEAKQTIDKLSGTDSPSGIMVDGDGAGQWDTAPKPVFPEDALNGKLHRLDSGSVVDG</sequence>
<dbReference type="InterPro" id="IPR050869">
    <property type="entry name" value="H3K4_H4K5_MeTrfase"/>
</dbReference>
<dbReference type="OMA" id="NNKHGQT"/>
<organism evidence="3 4">
    <name type="scientific">Baudoinia panamericana (strain UAMH 10762)</name>
    <name type="common">Angels' share fungus</name>
    <name type="synonym">Baudoinia compniacensis (strain UAMH 10762)</name>
    <dbReference type="NCBI Taxonomy" id="717646"/>
    <lineage>
        <taxon>Eukaryota</taxon>
        <taxon>Fungi</taxon>
        <taxon>Dikarya</taxon>
        <taxon>Ascomycota</taxon>
        <taxon>Pezizomycotina</taxon>
        <taxon>Dothideomycetes</taxon>
        <taxon>Dothideomycetidae</taxon>
        <taxon>Mycosphaerellales</taxon>
        <taxon>Teratosphaeriaceae</taxon>
        <taxon>Baudoinia</taxon>
    </lineage>
</organism>
<dbReference type="AlphaFoldDB" id="M2NIA7"/>
<reference evidence="3 4" key="1">
    <citation type="journal article" date="2012" name="PLoS Pathog.">
        <title>Diverse lifestyles and strategies of plant pathogenesis encoded in the genomes of eighteen Dothideomycetes fungi.</title>
        <authorList>
            <person name="Ohm R.A."/>
            <person name="Feau N."/>
            <person name="Henrissat B."/>
            <person name="Schoch C.L."/>
            <person name="Horwitz B.A."/>
            <person name="Barry K.W."/>
            <person name="Condon B.J."/>
            <person name="Copeland A.C."/>
            <person name="Dhillon B."/>
            <person name="Glaser F."/>
            <person name="Hesse C.N."/>
            <person name="Kosti I."/>
            <person name="LaButti K."/>
            <person name="Lindquist E.A."/>
            <person name="Lucas S."/>
            <person name="Salamov A.A."/>
            <person name="Bradshaw R.E."/>
            <person name="Ciuffetti L."/>
            <person name="Hamelin R.C."/>
            <person name="Kema G.H.J."/>
            <person name="Lawrence C."/>
            <person name="Scott J.A."/>
            <person name="Spatafora J.W."/>
            <person name="Turgeon B.G."/>
            <person name="de Wit P.J.G.M."/>
            <person name="Zhong S."/>
            <person name="Goodwin S.B."/>
            <person name="Grigoriev I.V."/>
        </authorList>
    </citation>
    <scope>NUCLEOTIDE SEQUENCE [LARGE SCALE GENOMIC DNA]</scope>
    <source>
        <strain evidence="3 4">UAMH 10762</strain>
    </source>
</reference>